<reference evidence="2" key="1">
    <citation type="submission" date="2019-06" db="EMBL/GenBank/DDBJ databases">
        <authorList>
            <person name="Zheng W."/>
        </authorList>
    </citation>
    <scope>NUCLEOTIDE SEQUENCE</scope>
    <source>
        <strain evidence="2">QDHG01</strain>
    </source>
</reference>
<keyword evidence="1" id="KW-0472">Membrane</keyword>
<feature type="transmembrane region" description="Helical" evidence="1">
    <location>
        <begin position="48"/>
        <end position="67"/>
    </location>
</feature>
<evidence type="ECO:0000256" key="1">
    <source>
        <dbReference type="SAM" id="Phobius"/>
    </source>
</evidence>
<name>A0A8J8P5N2_HALGN</name>
<sequence>MQALLTILIQIYLRETPAIQISTIYFLSILKQSYIISSNPFILKKDNFIALINELIQSCYLLLFLFFTEANENTDILHFCDILLISFACLFALVNLGSYFVSAVAPAIKILVNKFCSRKNGIHKIIAKQFRINSKRLFKPALKKGKTKAVSKLKHTKSDVTQIGELNVSDVGIKKDVIEKGKIKIKAANANKKQGRAQSKGKGTNRLKQYSESPLKSHLKNGISNAQLQYKPNIIQFEWKVNNSEYGRDTTTNSMVVNIDESKYCSRVDDIEMNETNSKMQREIMIKEREVLAILRQKQ</sequence>
<dbReference type="Proteomes" id="UP000785679">
    <property type="component" value="Unassembled WGS sequence"/>
</dbReference>
<keyword evidence="1" id="KW-1133">Transmembrane helix</keyword>
<proteinExistence type="predicted"/>
<keyword evidence="1" id="KW-0812">Transmembrane</keyword>
<evidence type="ECO:0000313" key="3">
    <source>
        <dbReference type="Proteomes" id="UP000785679"/>
    </source>
</evidence>
<feature type="transmembrane region" description="Helical" evidence="1">
    <location>
        <begin position="79"/>
        <end position="101"/>
    </location>
</feature>
<organism evidence="2 3">
    <name type="scientific">Halteria grandinella</name>
    <dbReference type="NCBI Taxonomy" id="5974"/>
    <lineage>
        <taxon>Eukaryota</taxon>
        <taxon>Sar</taxon>
        <taxon>Alveolata</taxon>
        <taxon>Ciliophora</taxon>
        <taxon>Intramacronucleata</taxon>
        <taxon>Spirotrichea</taxon>
        <taxon>Stichotrichia</taxon>
        <taxon>Sporadotrichida</taxon>
        <taxon>Halteriidae</taxon>
        <taxon>Halteria</taxon>
    </lineage>
</organism>
<evidence type="ECO:0000313" key="2">
    <source>
        <dbReference type="EMBL" id="TNV87418.1"/>
    </source>
</evidence>
<dbReference type="EMBL" id="RRYP01000444">
    <property type="protein sequence ID" value="TNV87418.1"/>
    <property type="molecule type" value="Genomic_DNA"/>
</dbReference>
<protein>
    <submittedName>
        <fullName evidence="2">Uncharacterized protein</fullName>
    </submittedName>
</protein>
<accession>A0A8J8P5N2</accession>
<keyword evidence="3" id="KW-1185">Reference proteome</keyword>
<comment type="caution">
    <text evidence="2">The sequence shown here is derived from an EMBL/GenBank/DDBJ whole genome shotgun (WGS) entry which is preliminary data.</text>
</comment>
<dbReference type="AlphaFoldDB" id="A0A8J8P5N2"/>
<gene>
    <name evidence="2" type="ORF">FGO68_gene7694</name>
</gene>